<dbReference type="AlphaFoldDB" id="A0A443HKC1"/>
<comment type="caution">
    <text evidence="1">The sequence shown here is derived from an EMBL/GenBank/DDBJ whole genome shotgun (WGS) entry which is preliminary data.</text>
</comment>
<reference evidence="1 2" key="1">
    <citation type="journal article" date="2018" name="Front. Microbiol.">
        <title>Genomic and genetic insights into a cosmopolitan fungus, Paecilomyces variotii (Eurotiales).</title>
        <authorList>
            <person name="Urquhart A.S."/>
            <person name="Mondo S.J."/>
            <person name="Makela M.R."/>
            <person name="Hane J.K."/>
            <person name="Wiebenga A."/>
            <person name="He G."/>
            <person name="Mihaltcheva S."/>
            <person name="Pangilinan J."/>
            <person name="Lipzen A."/>
            <person name="Barry K."/>
            <person name="de Vries R.P."/>
            <person name="Grigoriev I.V."/>
            <person name="Idnurm A."/>
        </authorList>
    </citation>
    <scope>NUCLEOTIDE SEQUENCE [LARGE SCALE GENOMIC DNA]</scope>
    <source>
        <strain evidence="1 2">CBS 101075</strain>
    </source>
</reference>
<dbReference type="OrthoDB" id="4336792at2759"/>
<name>A0A443HKC1_BYSSP</name>
<sequence>MSMFLLHVIEESLHRVHLNGLATRVRHLELHLRSSKWRVLDWQKRYQKEEYNGTYILQRELYLNEEVSSYLEAAKRHPLTNEEDQQLREWEAELDQLDLVWLRHQCALSQLMLEKPHGLFMAHWEKARQDPNKQWTRESYQCLDRGGCCERNCGCCVRPMVTHRLPELYVYVHCTEACGCCIRFREEQEALKSTHPREGLKYRLPVSVHEEDGSSDSELLT</sequence>
<keyword evidence="2" id="KW-1185">Reference proteome</keyword>
<protein>
    <submittedName>
        <fullName evidence="1">Uncharacterized protein</fullName>
    </submittedName>
</protein>
<evidence type="ECO:0000313" key="2">
    <source>
        <dbReference type="Proteomes" id="UP000283841"/>
    </source>
</evidence>
<dbReference type="STRING" id="264951.A0A443HKC1"/>
<organism evidence="1 2">
    <name type="scientific">Byssochlamys spectabilis</name>
    <name type="common">Paecilomyces variotii</name>
    <dbReference type="NCBI Taxonomy" id="264951"/>
    <lineage>
        <taxon>Eukaryota</taxon>
        <taxon>Fungi</taxon>
        <taxon>Dikarya</taxon>
        <taxon>Ascomycota</taxon>
        <taxon>Pezizomycotina</taxon>
        <taxon>Eurotiomycetes</taxon>
        <taxon>Eurotiomycetidae</taxon>
        <taxon>Eurotiales</taxon>
        <taxon>Thermoascaceae</taxon>
        <taxon>Paecilomyces</taxon>
    </lineage>
</organism>
<dbReference type="VEuPathDB" id="FungiDB:C8Q69DRAFT_501519"/>
<proteinExistence type="predicted"/>
<gene>
    <name evidence="1" type="ORF">C8Q69DRAFT_501519</name>
</gene>
<dbReference type="RefSeq" id="XP_028481831.1">
    <property type="nucleotide sequence ID" value="XM_028632368.1"/>
</dbReference>
<dbReference type="GeneID" id="39601645"/>
<dbReference type="Proteomes" id="UP000283841">
    <property type="component" value="Unassembled WGS sequence"/>
</dbReference>
<dbReference type="EMBL" id="RCNU01000014">
    <property type="protein sequence ID" value="RWQ92186.1"/>
    <property type="molecule type" value="Genomic_DNA"/>
</dbReference>
<accession>A0A443HKC1</accession>
<evidence type="ECO:0000313" key="1">
    <source>
        <dbReference type="EMBL" id="RWQ92186.1"/>
    </source>
</evidence>